<dbReference type="RefSeq" id="WP_346164058.1">
    <property type="nucleotide sequence ID" value="NZ_BAAAOQ010000026.1"/>
</dbReference>
<dbReference type="InterPro" id="IPR017441">
    <property type="entry name" value="Protein_kinase_ATP_BS"/>
</dbReference>
<dbReference type="EMBL" id="BAAAOQ010000026">
    <property type="protein sequence ID" value="GAA2203078.1"/>
    <property type="molecule type" value="Genomic_DNA"/>
</dbReference>
<keyword evidence="1" id="KW-0808">Transferase</keyword>
<comment type="caution">
    <text evidence="8">The sequence shown here is derived from an EMBL/GenBank/DDBJ whole genome shotgun (WGS) entry which is preliminary data.</text>
</comment>
<evidence type="ECO:0000256" key="1">
    <source>
        <dbReference type="ARBA" id="ARBA00022679"/>
    </source>
</evidence>
<feature type="region of interest" description="Disordered" evidence="6">
    <location>
        <begin position="146"/>
        <end position="174"/>
    </location>
</feature>
<evidence type="ECO:0000313" key="9">
    <source>
        <dbReference type="Proteomes" id="UP001501391"/>
    </source>
</evidence>
<dbReference type="Gene3D" id="3.30.200.20">
    <property type="entry name" value="Phosphorylase Kinase, domain 1"/>
    <property type="match status" value="1"/>
</dbReference>
<dbReference type="PANTHER" id="PTHR43289">
    <property type="entry name" value="MITOGEN-ACTIVATED PROTEIN KINASE KINASE KINASE 20-RELATED"/>
    <property type="match status" value="1"/>
</dbReference>
<dbReference type="InterPro" id="IPR027417">
    <property type="entry name" value="P-loop_NTPase"/>
</dbReference>
<keyword evidence="4 5" id="KW-0067">ATP-binding</keyword>
<name>A0ABN3C2E9_9ACTN</name>
<accession>A0ABN3C2E9</accession>
<dbReference type="Gene3D" id="1.10.510.10">
    <property type="entry name" value="Transferase(Phosphotransferase) domain 1"/>
    <property type="match status" value="1"/>
</dbReference>
<dbReference type="InterPro" id="IPR011009">
    <property type="entry name" value="Kinase-like_dom_sf"/>
</dbReference>
<protein>
    <recommendedName>
        <fullName evidence="7">Protein kinase domain-containing protein</fullName>
    </recommendedName>
</protein>
<dbReference type="SUPFAM" id="SSF56112">
    <property type="entry name" value="Protein kinase-like (PK-like)"/>
    <property type="match status" value="1"/>
</dbReference>
<gene>
    <name evidence="8" type="ORF">GCM10009787_64670</name>
</gene>
<dbReference type="PROSITE" id="PS00107">
    <property type="entry name" value="PROTEIN_KINASE_ATP"/>
    <property type="match status" value="1"/>
</dbReference>
<evidence type="ECO:0000256" key="5">
    <source>
        <dbReference type="PROSITE-ProRule" id="PRU10141"/>
    </source>
</evidence>
<sequence>MLHVPLHRGFRFIHEPLPVGDASIPVLGHGELVGLLRERLVYSHGGTFLVTGFRGVGKTTLVLRALAEAVAEPAAGAREGRRPDHDVLLTVHLSVARRMAADQLLFAVVRRIFETLDDQGLFRRLPPDIQESLLLAYTRTSLSFTQTHSEGTERGGTLGVGLSRGPAPTLGLTGKRTRTRTTEAAFLAYSETDVEHDLVRIIGLLSGRDDRPRPRGALRRRRSRLRIHPVIVLDEIDKLTDNDDEAIADLEKLLGSLKNVLTARGAHFILVAGPDLHDRALTDADRGNGLYESVFAWRMYVPCLWAAPERLVKELTERARAELGLRPEPIPAAQPDRTLDLSAPEGEPLRLAMFVSYLRFKARGVPRRLLQEFNSLITWDGTGRPSLHLGPDDWQRVLFYNHLDAIVSETVSAAATNVLAPVPIDDDRWRLGGYHVTEWALRSRGRVFTAEDVTARGQLDPLLRMDTPAVERLLRHLARRRVLEVVSEPGRPDATVYGNPGDAGATRYRLTDTYLGQVAGLARHNESERAELRLPAPAPPSADADATTVLRADRGPAPAPEPDPGPSVTFSGRLPAITRLADRYEVHQMIGTGGMGAVYRGRDLRTGEDVAIKLLHGGLAEDEMILRRFRREGEIALRVRHPNIVRTIAAVESPEPALVMELVDGPSLADLLDENGTLATADVIRLGRSLGEALVHLDSLRLSRVDLKPANIIDHPVRGAVIIDLGIARAMDEAEGRRFTRAGDVVGTPAYMAPEQFMSAREADIRSDLYSLGAVMYQCIMGRPLHDGANVVEIAFSILRNPVSVDGLPVSSQLRDVLATCLARDPADRYQEPAAFLRALADTPEARELSEQDERPRAS</sequence>
<evidence type="ECO:0000259" key="7">
    <source>
        <dbReference type="PROSITE" id="PS50011"/>
    </source>
</evidence>
<evidence type="ECO:0000256" key="2">
    <source>
        <dbReference type="ARBA" id="ARBA00022741"/>
    </source>
</evidence>
<organism evidence="8 9">
    <name type="scientific">Streptomyces bangladeshensis</name>
    <dbReference type="NCBI Taxonomy" id="295352"/>
    <lineage>
        <taxon>Bacteria</taxon>
        <taxon>Bacillati</taxon>
        <taxon>Actinomycetota</taxon>
        <taxon>Actinomycetes</taxon>
        <taxon>Kitasatosporales</taxon>
        <taxon>Streptomycetaceae</taxon>
        <taxon>Streptomyces</taxon>
    </lineage>
</organism>
<evidence type="ECO:0000256" key="4">
    <source>
        <dbReference type="ARBA" id="ARBA00022840"/>
    </source>
</evidence>
<keyword evidence="3" id="KW-0418">Kinase</keyword>
<dbReference type="SUPFAM" id="SSF52540">
    <property type="entry name" value="P-loop containing nucleoside triphosphate hydrolases"/>
    <property type="match status" value="1"/>
</dbReference>
<evidence type="ECO:0000256" key="3">
    <source>
        <dbReference type="ARBA" id="ARBA00022777"/>
    </source>
</evidence>
<dbReference type="Proteomes" id="UP001501391">
    <property type="component" value="Unassembled WGS sequence"/>
</dbReference>
<feature type="domain" description="Protein kinase" evidence="7">
    <location>
        <begin position="584"/>
        <end position="841"/>
    </location>
</feature>
<dbReference type="PANTHER" id="PTHR43289:SF34">
    <property type="entry name" value="SERINE_THREONINE-PROTEIN KINASE YBDM-RELATED"/>
    <property type="match status" value="1"/>
</dbReference>
<keyword evidence="2 5" id="KW-0547">Nucleotide-binding</keyword>
<keyword evidence="9" id="KW-1185">Reference proteome</keyword>
<evidence type="ECO:0000256" key="6">
    <source>
        <dbReference type="SAM" id="MobiDB-lite"/>
    </source>
</evidence>
<dbReference type="Pfam" id="PF00069">
    <property type="entry name" value="Pkinase"/>
    <property type="match status" value="1"/>
</dbReference>
<dbReference type="CDD" id="cd14014">
    <property type="entry name" value="STKc_PknB_like"/>
    <property type="match status" value="1"/>
</dbReference>
<feature type="binding site" evidence="5">
    <location>
        <position position="613"/>
    </location>
    <ligand>
        <name>ATP</name>
        <dbReference type="ChEBI" id="CHEBI:30616"/>
    </ligand>
</feature>
<feature type="region of interest" description="Disordered" evidence="6">
    <location>
        <begin position="552"/>
        <end position="571"/>
    </location>
</feature>
<dbReference type="Gene3D" id="3.40.50.300">
    <property type="entry name" value="P-loop containing nucleotide triphosphate hydrolases"/>
    <property type="match status" value="1"/>
</dbReference>
<proteinExistence type="predicted"/>
<dbReference type="InterPro" id="IPR000719">
    <property type="entry name" value="Prot_kinase_dom"/>
</dbReference>
<evidence type="ECO:0000313" key="8">
    <source>
        <dbReference type="EMBL" id="GAA2203078.1"/>
    </source>
</evidence>
<dbReference type="PROSITE" id="PS50011">
    <property type="entry name" value="PROTEIN_KINASE_DOM"/>
    <property type="match status" value="1"/>
</dbReference>
<reference evidence="8 9" key="1">
    <citation type="journal article" date="2019" name="Int. J. Syst. Evol. Microbiol.">
        <title>The Global Catalogue of Microorganisms (GCM) 10K type strain sequencing project: providing services to taxonomists for standard genome sequencing and annotation.</title>
        <authorList>
            <consortium name="The Broad Institute Genomics Platform"/>
            <consortium name="The Broad Institute Genome Sequencing Center for Infectious Disease"/>
            <person name="Wu L."/>
            <person name="Ma J."/>
        </authorList>
    </citation>
    <scope>NUCLEOTIDE SEQUENCE [LARGE SCALE GENOMIC DNA]</scope>
    <source>
        <strain evidence="8 9">JCM 14924</strain>
    </source>
</reference>
<dbReference type="SMART" id="SM00220">
    <property type="entry name" value="S_TKc"/>
    <property type="match status" value="1"/>
</dbReference>